<dbReference type="InterPro" id="IPR001451">
    <property type="entry name" value="Hexapep"/>
</dbReference>
<dbReference type="EC" id="2.3.1.197" evidence="3"/>
<dbReference type="PANTHER" id="PTHR43300:SF4">
    <property type="entry name" value="ACYL-[ACYL-CARRIER-PROTEIN]--UDP-N-ACETYLGLUCOSAMINE O-ACYLTRANSFERASE"/>
    <property type="match status" value="1"/>
</dbReference>
<evidence type="ECO:0000256" key="2">
    <source>
        <dbReference type="ARBA" id="ARBA00022737"/>
    </source>
</evidence>
<keyword evidence="1 3" id="KW-0808">Transferase</keyword>
<dbReference type="InterPro" id="IPR050179">
    <property type="entry name" value="Trans_hexapeptide_repeat"/>
</dbReference>
<dbReference type="PATRIC" id="fig|1121290.3.peg.1541"/>
<organism evidence="3 4">
    <name type="scientific">Clostridium acetireducens DSM 10703</name>
    <dbReference type="NCBI Taxonomy" id="1121290"/>
    <lineage>
        <taxon>Bacteria</taxon>
        <taxon>Bacillati</taxon>
        <taxon>Bacillota</taxon>
        <taxon>Clostridia</taxon>
        <taxon>Eubacteriales</taxon>
        <taxon>Clostridiaceae</taxon>
        <taxon>Clostridium</taxon>
    </lineage>
</organism>
<dbReference type="InterPro" id="IPR018357">
    <property type="entry name" value="Hexapep_transf_CS"/>
</dbReference>
<name>A0A1E8EXY3_9CLOT</name>
<comment type="caution">
    <text evidence="3">The sequence shown here is derived from an EMBL/GenBank/DDBJ whole genome shotgun (WGS) entry which is preliminary data.</text>
</comment>
<dbReference type="GO" id="GO:0009085">
    <property type="term" value="P:lysine biosynthetic process"/>
    <property type="evidence" value="ECO:0007669"/>
    <property type="project" value="UniProtKB-KW"/>
</dbReference>
<dbReference type="GO" id="GO:0019877">
    <property type="term" value="P:diaminopimelate biosynthetic process"/>
    <property type="evidence" value="ECO:0007669"/>
    <property type="project" value="UniProtKB-KW"/>
</dbReference>
<dbReference type="AlphaFoldDB" id="A0A1E8EXY3"/>
<dbReference type="Pfam" id="PF14602">
    <property type="entry name" value="Hexapep_2"/>
    <property type="match status" value="1"/>
</dbReference>
<dbReference type="CDD" id="cd03358">
    <property type="entry name" value="LbH_WxcM_N_like"/>
    <property type="match status" value="1"/>
</dbReference>
<evidence type="ECO:0000313" key="4">
    <source>
        <dbReference type="Proteomes" id="UP000175744"/>
    </source>
</evidence>
<dbReference type="SUPFAM" id="SSF51161">
    <property type="entry name" value="Trimeric LpxA-like enzymes"/>
    <property type="match status" value="1"/>
</dbReference>
<dbReference type="OrthoDB" id="9782926at2"/>
<keyword evidence="2" id="KW-0677">Repeat</keyword>
<dbReference type="Gene3D" id="2.160.10.10">
    <property type="entry name" value="Hexapeptide repeat proteins"/>
    <property type="match status" value="2"/>
</dbReference>
<evidence type="ECO:0000256" key="1">
    <source>
        <dbReference type="ARBA" id="ARBA00022679"/>
    </source>
</evidence>
<reference evidence="3 4" key="1">
    <citation type="submission" date="2016-06" db="EMBL/GenBank/DDBJ databases">
        <title>Genome sequence of Clostridium acetireducens DSM 10703.</title>
        <authorList>
            <person name="Poehlein A."/>
            <person name="Fluechter S."/>
            <person name="Duerre P."/>
            <person name="Daniel R."/>
        </authorList>
    </citation>
    <scope>NUCLEOTIDE SEQUENCE [LARGE SCALE GENOMIC DNA]</scope>
    <source>
        <strain evidence="3 4">DSM 10703</strain>
    </source>
</reference>
<gene>
    <name evidence="3" type="primary">fdtC</name>
    <name evidence="3" type="ORF">CLOACE_15540</name>
</gene>
<keyword evidence="3" id="KW-0012">Acyltransferase</keyword>
<dbReference type="InterPro" id="IPR011004">
    <property type="entry name" value="Trimer_LpxA-like_sf"/>
</dbReference>
<proteinExistence type="predicted"/>
<keyword evidence="4" id="KW-1185">Reference proteome</keyword>
<accession>A0A1E8EXY3</accession>
<evidence type="ECO:0000313" key="3">
    <source>
        <dbReference type="EMBL" id="OFI05787.1"/>
    </source>
</evidence>
<dbReference type="PROSITE" id="PS00101">
    <property type="entry name" value="HEXAPEP_TRANSFERASES"/>
    <property type="match status" value="1"/>
</dbReference>
<dbReference type="Pfam" id="PF00132">
    <property type="entry name" value="Hexapep"/>
    <property type="match status" value="2"/>
</dbReference>
<dbReference type="STRING" id="1121290.CLAOCE_15540"/>
<dbReference type="GO" id="GO:0016746">
    <property type="term" value="F:acyltransferase activity"/>
    <property type="evidence" value="ECO:0007669"/>
    <property type="project" value="UniProtKB-KW"/>
</dbReference>
<dbReference type="PANTHER" id="PTHR43300">
    <property type="entry name" value="ACETYLTRANSFERASE"/>
    <property type="match status" value="1"/>
</dbReference>
<protein>
    <submittedName>
        <fullName evidence="3">dTDP-3-amino-3,6-dideoxy-alpha-D-galactopyranose 3-N-acetyltransferase</fullName>
        <ecNumber evidence="3">2.3.1.197</ecNumber>
    </submittedName>
</protein>
<sequence length="250" mass="27034">MNNDMKYVSEKANIGNNVKIGRFVVIEDNVTIGDNCIIANNVVIHEGSVIGSNVRIDDNTVIGKQPMRSVNSIFKDEEKLPDCKIEDGCLIGAGVIIYCGCTIGEKTLVADLSTIRENVTIGSKTIVGRGVAVENFCKVGSNCKLETNVYITAYSEIEDNVFIAPGVVTSNDNYAARSKERYKHFKGVTVKKGGRIGAQATILPGKIINEDGFVAAASVVTKDVEKAKIVTGNPAKYFKDVPEEQLLKNQ</sequence>
<dbReference type="EMBL" id="LZFO01000022">
    <property type="protein sequence ID" value="OFI05787.1"/>
    <property type="molecule type" value="Genomic_DNA"/>
</dbReference>
<dbReference type="Proteomes" id="UP000175744">
    <property type="component" value="Unassembled WGS sequence"/>
</dbReference>